<dbReference type="OrthoDB" id="8478788at2"/>
<dbReference type="RefSeq" id="WP_147123404.1">
    <property type="nucleotide sequence ID" value="NZ_VOPY01000003.1"/>
</dbReference>
<evidence type="ECO:0000313" key="1">
    <source>
        <dbReference type="EMBL" id="TXC68184.1"/>
    </source>
</evidence>
<reference evidence="1 2" key="1">
    <citation type="submission" date="2019-08" db="EMBL/GenBank/DDBJ databases">
        <title>Sphingorhabdus soil sp. nov., isolated from arctic soil.</title>
        <authorList>
            <person name="Liu Y."/>
        </authorList>
    </citation>
    <scope>NUCLEOTIDE SEQUENCE [LARGE SCALE GENOMIC DNA]</scope>
    <source>
        <strain evidence="1 2">D-2Q-5-6</strain>
    </source>
</reference>
<comment type="caution">
    <text evidence="1">The sequence shown here is derived from an EMBL/GenBank/DDBJ whole genome shotgun (WGS) entry which is preliminary data.</text>
</comment>
<organism evidence="1 2">
    <name type="scientific">Flavisphingopyxis soli</name>
    <dbReference type="NCBI Taxonomy" id="2601267"/>
    <lineage>
        <taxon>Bacteria</taxon>
        <taxon>Pseudomonadati</taxon>
        <taxon>Pseudomonadota</taxon>
        <taxon>Alphaproteobacteria</taxon>
        <taxon>Sphingomonadales</taxon>
        <taxon>Sphingopyxidaceae</taxon>
        <taxon>Flavisphingopyxis</taxon>
    </lineage>
</organism>
<dbReference type="Proteomes" id="UP000321129">
    <property type="component" value="Unassembled WGS sequence"/>
</dbReference>
<accession>A0A5C6U5R7</accession>
<dbReference type="Pfam" id="PF05135">
    <property type="entry name" value="Phage_connect_1"/>
    <property type="match status" value="1"/>
</dbReference>
<dbReference type="InterPro" id="IPR021146">
    <property type="entry name" value="Phage_gp6-like_head-tail"/>
</dbReference>
<sequence length="181" mass="19328">MSGASETRALEPGAPALTLDEARDWLRITTPHDDAVIAALVRAASDMCEAFIGQYLVERVCRSVVAADGRWQRLGAAPVRSITAAEAIARDGTASALTDDAFERDIAADGEGWVRFAGGAAVRLSVDYRAGLAVEASGLPEALRQGLLRFVAHLYGTRDGGESAPPAAVIALWRPWRRMRL</sequence>
<keyword evidence="2" id="KW-1185">Reference proteome</keyword>
<dbReference type="NCBIfam" id="TIGR02215">
    <property type="entry name" value="phage_chp_gp8"/>
    <property type="match status" value="1"/>
</dbReference>
<protein>
    <recommendedName>
        <fullName evidence="3">Phage gp6-like head-tail connector protein</fullName>
    </recommendedName>
</protein>
<evidence type="ECO:0008006" key="3">
    <source>
        <dbReference type="Google" id="ProtNLM"/>
    </source>
</evidence>
<gene>
    <name evidence="1" type="ORF">FSZ31_10830</name>
</gene>
<dbReference type="CDD" id="cd08054">
    <property type="entry name" value="gp6"/>
    <property type="match status" value="1"/>
</dbReference>
<dbReference type="InterPro" id="IPR011738">
    <property type="entry name" value="Phage_CHP"/>
</dbReference>
<dbReference type="EMBL" id="VOPY01000003">
    <property type="protein sequence ID" value="TXC68184.1"/>
    <property type="molecule type" value="Genomic_DNA"/>
</dbReference>
<name>A0A5C6U5R7_9SPHN</name>
<evidence type="ECO:0000313" key="2">
    <source>
        <dbReference type="Proteomes" id="UP000321129"/>
    </source>
</evidence>
<proteinExistence type="predicted"/>
<dbReference type="Gene3D" id="1.10.3230.30">
    <property type="entry name" value="Phage gp6-like head-tail connector protein"/>
    <property type="match status" value="1"/>
</dbReference>
<dbReference type="AlphaFoldDB" id="A0A5C6U5R7"/>